<evidence type="ECO:0000256" key="6">
    <source>
        <dbReference type="ARBA" id="ARBA00012518"/>
    </source>
</evidence>
<dbReference type="GO" id="GO:0009252">
    <property type="term" value="P:peptidoglycan biosynthetic process"/>
    <property type="evidence" value="ECO:0007669"/>
    <property type="project" value="UniProtKB-UniRule"/>
</dbReference>
<dbReference type="InterPro" id="IPR016167">
    <property type="entry name" value="FAD-bd_PCMH_sub1"/>
</dbReference>
<keyword evidence="10 20" id="KW-0285">Flavoprotein</keyword>
<keyword evidence="13 20" id="KW-0133">Cell shape</keyword>
<evidence type="ECO:0000256" key="14">
    <source>
        <dbReference type="ARBA" id="ARBA00022984"/>
    </source>
</evidence>
<protein>
    <recommendedName>
        <fullName evidence="7 20">UDP-N-acetylenolpyruvoylglucosamine reductase</fullName>
        <ecNumber evidence="6 20">1.3.1.98</ecNumber>
    </recommendedName>
    <alternativeName>
        <fullName evidence="18 20">UDP-N-acetylmuramate dehydrogenase</fullName>
    </alternativeName>
</protein>
<dbReference type="EC" id="1.3.1.98" evidence="6 20"/>
<keyword evidence="11 20" id="KW-0274">FAD</keyword>
<dbReference type="Gene3D" id="3.30.465.10">
    <property type="match status" value="1"/>
</dbReference>
<dbReference type="GO" id="GO:0005829">
    <property type="term" value="C:cytosol"/>
    <property type="evidence" value="ECO:0007669"/>
    <property type="project" value="TreeGrafter"/>
</dbReference>
<dbReference type="AlphaFoldDB" id="A0A0A6P9C3"/>
<comment type="subcellular location">
    <subcellularLocation>
        <location evidence="3 20">Cytoplasm</location>
    </subcellularLocation>
</comment>
<dbReference type="GO" id="GO:0008360">
    <property type="term" value="P:regulation of cell shape"/>
    <property type="evidence" value="ECO:0007669"/>
    <property type="project" value="UniProtKB-KW"/>
</dbReference>
<keyword evidence="12 20" id="KW-0521">NADP</keyword>
<dbReference type="InterPro" id="IPR036635">
    <property type="entry name" value="MurB_C_sf"/>
</dbReference>
<dbReference type="InterPro" id="IPR016166">
    <property type="entry name" value="FAD-bd_PCMH"/>
</dbReference>
<dbReference type="GO" id="GO:0051301">
    <property type="term" value="P:cell division"/>
    <property type="evidence" value="ECO:0007669"/>
    <property type="project" value="UniProtKB-KW"/>
</dbReference>
<keyword evidence="16 20" id="KW-0131">Cell cycle</keyword>
<dbReference type="InterPro" id="IPR006094">
    <property type="entry name" value="Oxid_FAD_bind_N"/>
</dbReference>
<dbReference type="Proteomes" id="UP000030428">
    <property type="component" value="Unassembled WGS sequence"/>
</dbReference>
<keyword evidence="14 20" id="KW-0573">Peptidoglycan synthesis</keyword>
<dbReference type="InterPro" id="IPR011601">
    <property type="entry name" value="MurB_C"/>
</dbReference>
<evidence type="ECO:0000256" key="5">
    <source>
        <dbReference type="ARBA" id="ARBA00010485"/>
    </source>
</evidence>
<evidence type="ECO:0000256" key="20">
    <source>
        <dbReference type="HAMAP-Rule" id="MF_00037"/>
    </source>
</evidence>
<evidence type="ECO:0000256" key="7">
    <source>
        <dbReference type="ARBA" id="ARBA00015188"/>
    </source>
</evidence>
<keyword evidence="17 20" id="KW-0961">Cell wall biogenesis/degradation</keyword>
<feature type="active site" evidence="20">
    <location>
        <position position="295"/>
    </location>
</feature>
<accession>A0A0A6P9C3</accession>
<evidence type="ECO:0000256" key="10">
    <source>
        <dbReference type="ARBA" id="ARBA00022630"/>
    </source>
</evidence>
<evidence type="ECO:0000256" key="19">
    <source>
        <dbReference type="ARBA" id="ARBA00048914"/>
    </source>
</evidence>
<evidence type="ECO:0000256" key="1">
    <source>
        <dbReference type="ARBA" id="ARBA00001974"/>
    </source>
</evidence>
<evidence type="ECO:0000256" key="17">
    <source>
        <dbReference type="ARBA" id="ARBA00023316"/>
    </source>
</evidence>
<dbReference type="GO" id="GO:0071555">
    <property type="term" value="P:cell wall organization"/>
    <property type="evidence" value="ECO:0007669"/>
    <property type="project" value="UniProtKB-KW"/>
</dbReference>
<dbReference type="Gene3D" id="3.90.78.10">
    <property type="entry name" value="UDP-N-acetylenolpyruvoylglucosamine reductase, C-terminal domain"/>
    <property type="match status" value="1"/>
</dbReference>
<dbReference type="NCBIfam" id="NF010480">
    <property type="entry name" value="PRK13905.1"/>
    <property type="match status" value="1"/>
</dbReference>
<sequence length="303" mass="32770">MAPANTENNIHFKALRGKLTENEPLSEHTSWRVGGPADWFYAPADMADLAEFILQVPAPKPVFWLGLGSNILVRDGGIRGAVIQTAGLLNEIKSLDETTLYVEAGVSSAKVARFAARAGLTGAEFLSGIPGTFGGALAMNAGAWGTETWSLVQSVETLNRQGQFHRRQITDYTIAYRSVKGPKNEWFVAATLQLSPETENSKAKIQALLKERNDKQPVGLPCCGSVFRNPPDDYAARLIEEAGWKAHCVGGACVSEKHANFIINHNAATAAEIENLIVQIKVSVKHMSGISLIPEVHIVGERT</sequence>
<dbReference type="EMBL" id="JSZA02000024">
    <property type="protein sequence ID" value="KHD06917.2"/>
    <property type="molecule type" value="Genomic_DNA"/>
</dbReference>
<proteinExistence type="inferred from homology"/>
<evidence type="ECO:0000256" key="11">
    <source>
        <dbReference type="ARBA" id="ARBA00022827"/>
    </source>
</evidence>
<dbReference type="PROSITE" id="PS51387">
    <property type="entry name" value="FAD_PCMH"/>
    <property type="match status" value="1"/>
</dbReference>
<keyword evidence="15 20" id="KW-0560">Oxidoreductase</keyword>
<comment type="pathway">
    <text evidence="4 20">Cell wall biogenesis; peptidoglycan biosynthesis.</text>
</comment>
<dbReference type="SUPFAM" id="SSF56194">
    <property type="entry name" value="Uridine diphospho-N-Acetylenolpyruvylglucosamine reductase, MurB, C-terminal domain"/>
    <property type="match status" value="1"/>
</dbReference>
<evidence type="ECO:0000259" key="21">
    <source>
        <dbReference type="PROSITE" id="PS51387"/>
    </source>
</evidence>
<feature type="active site" evidence="20">
    <location>
        <position position="177"/>
    </location>
</feature>
<dbReference type="GO" id="GO:0008762">
    <property type="term" value="F:UDP-N-acetylmuramate dehydrogenase activity"/>
    <property type="evidence" value="ECO:0007669"/>
    <property type="project" value="UniProtKB-UniRule"/>
</dbReference>
<dbReference type="SUPFAM" id="SSF56176">
    <property type="entry name" value="FAD-binding/transporter-associated domain-like"/>
    <property type="match status" value="1"/>
</dbReference>
<reference evidence="22 23" key="1">
    <citation type="journal article" date="2016" name="Front. Microbiol.">
        <title>Single-Cell (Meta-)Genomics of a Dimorphic Candidatus Thiomargarita nelsonii Reveals Genomic Plasticity.</title>
        <authorList>
            <person name="Flood B.E."/>
            <person name="Fliss P."/>
            <person name="Jones D.S."/>
            <person name="Dick G.J."/>
            <person name="Jain S."/>
            <person name="Kaster A.K."/>
            <person name="Winkel M."/>
            <person name="Mussmann M."/>
            <person name="Bailey J."/>
        </authorList>
    </citation>
    <scope>NUCLEOTIDE SEQUENCE [LARGE SCALE GENOMIC DNA]</scope>
    <source>
        <strain evidence="22">Hydrate Ridge</strain>
    </source>
</reference>
<dbReference type="InterPro" id="IPR003170">
    <property type="entry name" value="MurB"/>
</dbReference>
<evidence type="ECO:0000256" key="4">
    <source>
        <dbReference type="ARBA" id="ARBA00004752"/>
    </source>
</evidence>
<comment type="caution">
    <text evidence="22">The sequence shown here is derived from an EMBL/GenBank/DDBJ whole genome shotgun (WGS) entry which is preliminary data.</text>
</comment>
<name>A0A0A6P9C3_9GAMM</name>
<keyword evidence="23" id="KW-1185">Reference proteome</keyword>
<comment type="catalytic activity">
    <reaction evidence="19 20">
        <text>UDP-N-acetyl-alpha-D-muramate + NADP(+) = UDP-N-acetyl-3-O-(1-carboxyvinyl)-alpha-D-glucosamine + NADPH + H(+)</text>
        <dbReference type="Rhea" id="RHEA:12248"/>
        <dbReference type="ChEBI" id="CHEBI:15378"/>
        <dbReference type="ChEBI" id="CHEBI:57783"/>
        <dbReference type="ChEBI" id="CHEBI:58349"/>
        <dbReference type="ChEBI" id="CHEBI:68483"/>
        <dbReference type="ChEBI" id="CHEBI:70757"/>
        <dbReference type="EC" id="1.3.1.98"/>
    </reaction>
</comment>
<evidence type="ECO:0000256" key="3">
    <source>
        <dbReference type="ARBA" id="ARBA00004496"/>
    </source>
</evidence>
<comment type="cofactor">
    <cofactor evidence="1 20">
        <name>FAD</name>
        <dbReference type="ChEBI" id="CHEBI:57692"/>
    </cofactor>
</comment>
<feature type="domain" description="FAD-binding PCMH-type" evidence="21">
    <location>
        <begin position="32"/>
        <end position="197"/>
    </location>
</feature>
<keyword evidence="9 20" id="KW-0132">Cell division</keyword>
<evidence type="ECO:0000256" key="9">
    <source>
        <dbReference type="ARBA" id="ARBA00022618"/>
    </source>
</evidence>
<evidence type="ECO:0000256" key="12">
    <source>
        <dbReference type="ARBA" id="ARBA00022857"/>
    </source>
</evidence>
<dbReference type="InterPro" id="IPR016169">
    <property type="entry name" value="FAD-bd_PCMH_sub2"/>
</dbReference>
<dbReference type="Pfam" id="PF01565">
    <property type="entry name" value="FAD_binding_4"/>
    <property type="match status" value="1"/>
</dbReference>
<comment type="function">
    <text evidence="2 20">Cell wall formation.</text>
</comment>
<organism evidence="22 23">
    <name type="scientific">Candidatus Thiomargarita nelsonii</name>
    <dbReference type="NCBI Taxonomy" id="1003181"/>
    <lineage>
        <taxon>Bacteria</taxon>
        <taxon>Pseudomonadati</taxon>
        <taxon>Pseudomonadota</taxon>
        <taxon>Gammaproteobacteria</taxon>
        <taxon>Thiotrichales</taxon>
        <taxon>Thiotrichaceae</taxon>
        <taxon>Thiomargarita</taxon>
    </lineage>
</organism>
<dbReference type="Pfam" id="PF02873">
    <property type="entry name" value="MurB_C"/>
    <property type="match status" value="1"/>
</dbReference>
<dbReference type="InterPro" id="IPR036318">
    <property type="entry name" value="FAD-bd_PCMH-like_sf"/>
</dbReference>
<dbReference type="UniPathway" id="UPA00219"/>
<dbReference type="NCBIfam" id="TIGR00179">
    <property type="entry name" value="murB"/>
    <property type="match status" value="1"/>
</dbReference>
<comment type="similarity">
    <text evidence="5 20">Belongs to the MurB family.</text>
</comment>
<dbReference type="Gene3D" id="3.30.43.10">
    <property type="entry name" value="Uridine Diphospho-n-acetylenolpyruvylglucosamine Reductase, domain 2"/>
    <property type="match status" value="1"/>
</dbReference>
<evidence type="ECO:0000256" key="8">
    <source>
        <dbReference type="ARBA" id="ARBA00022490"/>
    </source>
</evidence>
<dbReference type="PANTHER" id="PTHR21071">
    <property type="entry name" value="UDP-N-ACETYLENOLPYRUVOYLGLUCOSAMINE REDUCTASE"/>
    <property type="match status" value="1"/>
</dbReference>
<feature type="active site" description="Proton donor" evidence="20">
    <location>
        <position position="225"/>
    </location>
</feature>
<evidence type="ECO:0000256" key="16">
    <source>
        <dbReference type="ARBA" id="ARBA00023306"/>
    </source>
</evidence>
<dbReference type="HAMAP" id="MF_00037">
    <property type="entry name" value="MurB"/>
    <property type="match status" value="1"/>
</dbReference>
<evidence type="ECO:0000256" key="15">
    <source>
        <dbReference type="ARBA" id="ARBA00023002"/>
    </source>
</evidence>
<evidence type="ECO:0000313" key="23">
    <source>
        <dbReference type="Proteomes" id="UP000030428"/>
    </source>
</evidence>
<dbReference type="GO" id="GO:0071949">
    <property type="term" value="F:FAD binding"/>
    <property type="evidence" value="ECO:0007669"/>
    <property type="project" value="InterPro"/>
</dbReference>
<evidence type="ECO:0000256" key="13">
    <source>
        <dbReference type="ARBA" id="ARBA00022960"/>
    </source>
</evidence>
<dbReference type="PANTHER" id="PTHR21071:SF4">
    <property type="entry name" value="UDP-N-ACETYLENOLPYRUVOYLGLUCOSAMINE REDUCTASE"/>
    <property type="match status" value="1"/>
</dbReference>
<keyword evidence="8 20" id="KW-0963">Cytoplasm</keyword>
<gene>
    <name evidence="20" type="primary">murB</name>
    <name evidence="22" type="ORF">PN36_08430</name>
</gene>
<evidence type="ECO:0000256" key="2">
    <source>
        <dbReference type="ARBA" id="ARBA00003921"/>
    </source>
</evidence>
<evidence type="ECO:0000256" key="18">
    <source>
        <dbReference type="ARBA" id="ARBA00031026"/>
    </source>
</evidence>
<evidence type="ECO:0000313" key="22">
    <source>
        <dbReference type="EMBL" id="KHD06917.2"/>
    </source>
</evidence>